<evidence type="ECO:0000256" key="2">
    <source>
        <dbReference type="ARBA" id="ARBA00022448"/>
    </source>
</evidence>
<dbReference type="PANTHER" id="PTHR34596:SF2">
    <property type="entry name" value="CHITOPORIN"/>
    <property type="match status" value="1"/>
</dbReference>
<sequence>MANSMIKHTKKPLALEIFSILTASCYIPKINAQPFFDDATLKGGIYYWQRDRSRKELTPGSDKYGQYTDNLKHSSLNIALDFSSGYIQDFIGFDFAGYTAVELSNGGPAAPNEIGFSDAKNVWDEKGTGDRNGFTFTTAATKLKLGPFWGKAGYIQPSGQTLLATNWSFLPGTYRGAEVGAEFDTEDSGKFNISYMWTDQYKAPWYREMYEFREADSTTTIDYLHSLGVKYDAKNKLVLEGAVGQAEGYMDQYLAKISYAFPLAGRDLRVSYQFYGAQDKDNSGGVNDVYDGLAWLQAFTLGYTYDALDFQVEGTMVHSPGQQGYFLQRMTSAYGTSNGRIDVWWDARSDFNSDNEKALFAGVTYDLSSWDLAGWKIGTSYVYAWDAKPSNNPIYDQSQRVRESAWNFDILYTIQTGKAKDTTFKLHYTRFDNHSDIPSWGGGFNNIFQDEKDIKFIVTAPFTIF</sequence>
<evidence type="ECO:0000256" key="1">
    <source>
        <dbReference type="ARBA" id="ARBA00009075"/>
    </source>
</evidence>
<dbReference type="KEGG" id="psi:S70_08105"/>
<reference evidence="5" key="2">
    <citation type="submission" date="2012-04" db="EMBL/GenBank/DDBJ databases">
        <title>Complete genome sequence of Providencia stuartii clinical isolate MRSN 2154.</title>
        <authorList>
            <person name="Clifford R.J."/>
            <person name="Hang J."/>
            <person name="Riley M.C."/>
            <person name="Onmus-Leone F."/>
            <person name="Kuschner R.A."/>
            <person name="Lesho E.P."/>
            <person name="Waterman P.E."/>
        </authorList>
    </citation>
    <scope>NUCLEOTIDE SEQUENCE [LARGE SCALE GENOMIC DNA]</scope>
    <source>
        <strain evidence="5">MRSN 2154</strain>
    </source>
</reference>
<dbReference type="AlphaFoldDB" id="A0A140NK54"/>
<dbReference type="InterPro" id="IPR005318">
    <property type="entry name" value="OM_porin_bac"/>
</dbReference>
<dbReference type="HOGENOM" id="CLU_045968_0_0_6"/>
<organism evidence="4 5">
    <name type="scientific">Providencia stuartii (strain MRSN 2154)</name>
    <dbReference type="NCBI Taxonomy" id="1157951"/>
    <lineage>
        <taxon>Bacteria</taxon>
        <taxon>Pseudomonadati</taxon>
        <taxon>Pseudomonadota</taxon>
        <taxon>Gammaproteobacteria</taxon>
        <taxon>Enterobacterales</taxon>
        <taxon>Morganellaceae</taxon>
        <taxon>Providencia</taxon>
    </lineage>
</organism>
<reference evidence="4 5" key="1">
    <citation type="journal article" date="2012" name="J. Bacteriol.">
        <title>Complete Genome Sequence of Providencia stuartii Clinical Isolate MRSN 2154.</title>
        <authorList>
            <person name="Clifford R.J."/>
            <person name="Hang J."/>
            <person name="Riley M.C."/>
            <person name="Onmus-Leone F."/>
            <person name="Kuschner R.A."/>
            <person name="Lesho E.P."/>
            <person name="Waterman P.E."/>
        </authorList>
    </citation>
    <scope>NUCLEOTIDE SEQUENCE [LARGE SCALE GENOMIC DNA]</scope>
    <source>
        <strain evidence="4 5">MRSN 2154</strain>
    </source>
</reference>
<dbReference type="Proteomes" id="UP000005012">
    <property type="component" value="Chromosome"/>
</dbReference>
<evidence type="ECO:0008006" key="6">
    <source>
        <dbReference type="Google" id="ProtNLM"/>
    </source>
</evidence>
<keyword evidence="2" id="KW-0813">Transport</keyword>
<dbReference type="GO" id="GO:0015772">
    <property type="term" value="P:oligosaccharide transport"/>
    <property type="evidence" value="ECO:0007669"/>
    <property type="project" value="TreeGrafter"/>
</dbReference>
<gene>
    <name evidence="4" type="ordered locus">S70_08105</name>
</gene>
<dbReference type="NCBIfam" id="NF047822">
    <property type="entry name" value="ChporEntbacChiP"/>
    <property type="match status" value="1"/>
</dbReference>
<evidence type="ECO:0000313" key="5">
    <source>
        <dbReference type="Proteomes" id="UP000005012"/>
    </source>
</evidence>
<protein>
    <recommendedName>
        <fullName evidence="6">Outer membrane porin, OprD family</fullName>
    </recommendedName>
</protein>
<proteinExistence type="inferred from homology"/>
<name>A0A140NK54_PROSM</name>
<evidence type="ECO:0000256" key="3">
    <source>
        <dbReference type="ARBA" id="ARBA00022729"/>
    </source>
</evidence>
<keyword evidence="3" id="KW-0732">Signal</keyword>
<evidence type="ECO:0000313" key="4">
    <source>
        <dbReference type="EMBL" id="AFH93485.1"/>
    </source>
</evidence>
<dbReference type="InterPro" id="IPR023614">
    <property type="entry name" value="Porin_dom_sf"/>
</dbReference>
<dbReference type="InterPro" id="IPR058075">
    <property type="entry name" value="Chitoporin"/>
</dbReference>
<dbReference type="EMBL" id="CP003488">
    <property type="protein sequence ID" value="AFH93485.1"/>
    <property type="molecule type" value="Genomic_DNA"/>
</dbReference>
<dbReference type="PANTHER" id="PTHR34596">
    <property type="entry name" value="CHITOPORIN"/>
    <property type="match status" value="1"/>
</dbReference>
<dbReference type="Pfam" id="PF03573">
    <property type="entry name" value="OprD"/>
    <property type="match status" value="1"/>
</dbReference>
<accession>A0A140NK54</accession>
<dbReference type="GO" id="GO:0016020">
    <property type="term" value="C:membrane"/>
    <property type="evidence" value="ECO:0007669"/>
    <property type="project" value="InterPro"/>
</dbReference>
<dbReference type="OrthoDB" id="9151008at2"/>
<comment type="similarity">
    <text evidence="1">Belongs to the outer membrane porin (Opr) (TC 1.B.25) family.</text>
</comment>
<dbReference type="PATRIC" id="fig|1157951.4.peg.1617"/>
<dbReference type="Gene3D" id="2.40.160.10">
    <property type="entry name" value="Porin"/>
    <property type="match status" value="1"/>
</dbReference>
<dbReference type="GO" id="GO:0015288">
    <property type="term" value="F:porin activity"/>
    <property type="evidence" value="ECO:0007669"/>
    <property type="project" value="TreeGrafter"/>
</dbReference>